<gene>
    <name evidence="2" type="ORF">SAMN05444280_101117</name>
</gene>
<reference evidence="2 3" key="1">
    <citation type="submission" date="2016-11" db="EMBL/GenBank/DDBJ databases">
        <authorList>
            <person name="Jaros S."/>
            <person name="Januszkiewicz K."/>
            <person name="Wedrychowicz H."/>
        </authorList>
    </citation>
    <scope>NUCLEOTIDE SEQUENCE [LARGE SCALE GENOMIC DNA]</scope>
    <source>
        <strain evidence="2 3">DSM 27063</strain>
    </source>
</reference>
<evidence type="ECO:0000313" key="2">
    <source>
        <dbReference type="EMBL" id="SHI32964.1"/>
    </source>
</evidence>
<keyword evidence="1" id="KW-0732">Signal</keyword>
<proteinExistence type="predicted"/>
<dbReference type="AlphaFoldDB" id="A0A1M6A8V4"/>
<sequence>MKNRIFWGLMCSLFLITLLSAKLPAKKQSIYGRWQMVSGKTNGLPNPQMATDRDWKFNKDNTFKGEVYVNDMPRPFNQGVFMLPNDTTLVTIHADNSGKLSNLAYTYNYRIKNDTLHLYGFYTTNVKDKPGLLQLMHIDEKWVKVK</sequence>
<feature type="chain" id="PRO_5012206510" description="DUF4488 domain-containing protein" evidence="1">
    <location>
        <begin position="22"/>
        <end position="146"/>
    </location>
</feature>
<dbReference type="Proteomes" id="UP000184050">
    <property type="component" value="Unassembled WGS sequence"/>
</dbReference>
<organism evidence="2 3">
    <name type="scientific">Tangfeifania diversioriginum</name>
    <dbReference type="NCBI Taxonomy" id="1168035"/>
    <lineage>
        <taxon>Bacteria</taxon>
        <taxon>Pseudomonadati</taxon>
        <taxon>Bacteroidota</taxon>
        <taxon>Bacteroidia</taxon>
        <taxon>Marinilabiliales</taxon>
        <taxon>Prolixibacteraceae</taxon>
        <taxon>Tangfeifania</taxon>
    </lineage>
</organism>
<protein>
    <recommendedName>
        <fullName evidence="4">DUF4488 domain-containing protein</fullName>
    </recommendedName>
</protein>
<dbReference type="STRING" id="1168035.SAMN05444280_101117"/>
<evidence type="ECO:0000256" key="1">
    <source>
        <dbReference type="SAM" id="SignalP"/>
    </source>
</evidence>
<dbReference type="OrthoDB" id="9879840at2"/>
<evidence type="ECO:0000313" key="3">
    <source>
        <dbReference type="Proteomes" id="UP000184050"/>
    </source>
</evidence>
<keyword evidence="3" id="KW-1185">Reference proteome</keyword>
<dbReference type="EMBL" id="FQZE01000001">
    <property type="protein sequence ID" value="SHI32964.1"/>
    <property type="molecule type" value="Genomic_DNA"/>
</dbReference>
<accession>A0A1M6A8V4</accession>
<name>A0A1M6A8V4_9BACT</name>
<feature type="signal peptide" evidence="1">
    <location>
        <begin position="1"/>
        <end position="21"/>
    </location>
</feature>
<evidence type="ECO:0008006" key="4">
    <source>
        <dbReference type="Google" id="ProtNLM"/>
    </source>
</evidence>
<dbReference type="RefSeq" id="WP_073163989.1">
    <property type="nucleotide sequence ID" value="NZ_FQZE01000001.1"/>
</dbReference>